<dbReference type="EC" id="2.5.1.16" evidence="5"/>
<dbReference type="InterPro" id="IPR001045">
    <property type="entry name" value="Spermi_synthase"/>
</dbReference>
<feature type="binding site" evidence="5">
    <location>
        <position position="39"/>
    </location>
    <ligand>
        <name>S-methyl-5'-thioadenosine</name>
        <dbReference type="ChEBI" id="CHEBI:17509"/>
    </ligand>
</feature>
<keyword evidence="4 5" id="KW-0620">Polyamine biosynthesis</keyword>
<dbReference type="InterPro" id="IPR029063">
    <property type="entry name" value="SAM-dependent_MTases_sf"/>
</dbReference>
<dbReference type="SUPFAM" id="SSF53335">
    <property type="entry name" value="S-adenosyl-L-methionine-dependent methyltransferases"/>
    <property type="match status" value="1"/>
</dbReference>
<organism evidence="8 9">
    <name type="scientific">Thauera sinica</name>
    <dbReference type="NCBI Taxonomy" id="2665146"/>
    <lineage>
        <taxon>Bacteria</taxon>
        <taxon>Pseudomonadati</taxon>
        <taxon>Pseudomonadota</taxon>
        <taxon>Betaproteobacteria</taxon>
        <taxon>Rhodocyclales</taxon>
        <taxon>Zoogloeaceae</taxon>
        <taxon>Thauera</taxon>
    </lineage>
</organism>
<evidence type="ECO:0000256" key="6">
    <source>
        <dbReference type="PROSITE-ProRule" id="PRU00354"/>
    </source>
</evidence>
<dbReference type="Pfam" id="PF01564">
    <property type="entry name" value="Spermine_synth"/>
    <property type="match status" value="1"/>
</dbReference>
<sequence length="295" mass="32062">MDGDELLAEEGLLIERLADDAGYFLRGGRLLERLRTPHQEIEVWDTPRFGRLFRLDGCFMTSECDEFHYHENLAHVAGVAHPCPRRTLVLGGGDGGSAEELLKHPSIDRVVVVELDAGVVDIARRHLQAVHRGALDDPRVELRIGDGMAHVEAMRGQPAADAFDLIVFDLTDPVGAAKPLFSAAFFGACRALLAPGGTLSLQLGSAYFQRDQVASVLRELRTAFGVVRPYLAYVPLYGSLCVFAVASDTLDPAALGAGEVDARIAARRLEGLRHYNGAVHCAQFAYPNHLRGLLA</sequence>
<evidence type="ECO:0000256" key="5">
    <source>
        <dbReference type="HAMAP-Rule" id="MF_00198"/>
    </source>
</evidence>
<evidence type="ECO:0000259" key="7">
    <source>
        <dbReference type="PROSITE" id="PS51006"/>
    </source>
</evidence>
<comment type="pathway">
    <text evidence="5">Amine and polyamine biosynthesis; spermidine biosynthesis; spermidine from putrescine: step 1/1.</text>
</comment>
<evidence type="ECO:0000313" key="9">
    <source>
        <dbReference type="Proteomes" id="UP001595974"/>
    </source>
</evidence>
<comment type="similarity">
    <text evidence="1 5">Belongs to the spermidine/spermine synthase family.</text>
</comment>
<reference evidence="9" key="1">
    <citation type="journal article" date="2019" name="Int. J. Syst. Evol. Microbiol.">
        <title>The Global Catalogue of Microorganisms (GCM) 10K type strain sequencing project: providing services to taxonomists for standard genome sequencing and annotation.</title>
        <authorList>
            <consortium name="The Broad Institute Genomics Platform"/>
            <consortium name="The Broad Institute Genome Sequencing Center for Infectious Disease"/>
            <person name="Wu L."/>
            <person name="Ma J."/>
        </authorList>
    </citation>
    <scope>NUCLEOTIDE SEQUENCE [LARGE SCALE GENOMIC DNA]</scope>
    <source>
        <strain evidence="9">SHR3</strain>
    </source>
</reference>
<dbReference type="PANTHER" id="PTHR43317:SF1">
    <property type="entry name" value="THERMOSPERMINE SYNTHASE ACAULIS5"/>
    <property type="match status" value="1"/>
</dbReference>
<dbReference type="HAMAP" id="MF_00198">
    <property type="entry name" value="Spermidine_synth"/>
    <property type="match status" value="1"/>
</dbReference>
<comment type="subunit">
    <text evidence="5">Homodimer or homotetramer.</text>
</comment>
<protein>
    <recommendedName>
        <fullName evidence="5">Polyamine aminopropyltransferase</fullName>
    </recommendedName>
    <alternativeName>
        <fullName evidence="5">Putrescine aminopropyltransferase</fullName>
        <shortName evidence="5">PAPT</shortName>
    </alternativeName>
    <alternativeName>
        <fullName evidence="5">Spermidine synthase</fullName>
        <shortName evidence="5">SPDS</shortName>
        <shortName evidence="5">SPDSY</shortName>
        <ecNumber evidence="5">2.5.1.16</ecNumber>
    </alternativeName>
</protein>
<keyword evidence="3 5" id="KW-0745">Spermidine biosynthesis</keyword>
<dbReference type="EMBL" id="JBHSOG010000054">
    <property type="protein sequence ID" value="MFC5770662.1"/>
    <property type="molecule type" value="Genomic_DNA"/>
</dbReference>
<evidence type="ECO:0000256" key="3">
    <source>
        <dbReference type="ARBA" id="ARBA00023066"/>
    </source>
</evidence>
<keyword evidence="2 5" id="KW-0808">Transferase</keyword>
<gene>
    <name evidence="5 8" type="primary">speE</name>
    <name evidence="8" type="ORF">ACFPTN_14875</name>
</gene>
<dbReference type="Gene3D" id="3.40.50.150">
    <property type="entry name" value="Vaccinia Virus protein VP39"/>
    <property type="match status" value="1"/>
</dbReference>
<accession>A0ABW1ATN4</accession>
<feature type="binding site" evidence="5">
    <location>
        <position position="94"/>
    </location>
    <ligand>
        <name>spermidine</name>
        <dbReference type="ChEBI" id="CHEBI:57834"/>
    </ligand>
</feature>
<comment type="caution">
    <text evidence="8">The sequence shown here is derived from an EMBL/GenBank/DDBJ whole genome shotgun (WGS) entry which is preliminary data.</text>
</comment>
<dbReference type="Gene3D" id="2.30.140.10">
    <property type="entry name" value="Spermidine synthase, tetramerisation domain"/>
    <property type="match status" value="1"/>
</dbReference>
<feature type="binding site" evidence="5">
    <location>
        <position position="114"/>
    </location>
    <ligand>
        <name>S-methyl-5'-thioadenosine</name>
        <dbReference type="ChEBI" id="CHEBI:17509"/>
    </ligand>
</feature>
<dbReference type="InterPro" id="IPR030374">
    <property type="entry name" value="PABS"/>
</dbReference>
<dbReference type="PROSITE" id="PS51006">
    <property type="entry name" value="PABS_2"/>
    <property type="match status" value="1"/>
</dbReference>
<dbReference type="RefSeq" id="WP_096451103.1">
    <property type="nucleotide sequence ID" value="NZ_JBHSOG010000054.1"/>
</dbReference>
<dbReference type="NCBIfam" id="NF002010">
    <property type="entry name" value="PRK00811.1"/>
    <property type="match status" value="1"/>
</dbReference>
<evidence type="ECO:0000256" key="4">
    <source>
        <dbReference type="ARBA" id="ARBA00023115"/>
    </source>
</evidence>
<dbReference type="GO" id="GO:0004766">
    <property type="term" value="F:spermidine synthase activity"/>
    <property type="evidence" value="ECO:0007669"/>
    <property type="project" value="UniProtKB-EC"/>
</dbReference>
<comment type="function">
    <text evidence="5">Catalyzes the irreversible transfer of a propylamine group from the amino donor S-adenosylmethioninamine (decarboxy-AdoMet) to putrescine (1,4-diaminobutane) to yield spermidine.</text>
</comment>
<evidence type="ECO:0000313" key="8">
    <source>
        <dbReference type="EMBL" id="MFC5770662.1"/>
    </source>
</evidence>
<evidence type="ECO:0000256" key="1">
    <source>
        <dbReference type="ARBA" id="ARBA00007867"/>
    </source>
</evidence>
<dbReference type="InterPro" id="IPR037163">
    <property type="entry name" value="Spermidine_synt_N_sf"/>
</dbReference>
<proteinExistence type="inferred from homology"/>
<feature type="active site" description="Proton acceptor" evidence="5 6">
    <location>
        <position position="169"/>
    </location>
</feature>
<keyword evidence="9" id="KW-1185">Reference proteome</keyword>
<feature type="domain" description="PABS" evidence="7">
    <location>
        <begin position="5"/>
        <end position="248"/>
    </location>
</feature>
<feature type="binding site" evidence="5">
    <location>
        <position position="70"/>
    </location>
    <ligand>
        <name>spermidine</name>
        <dbReference type="ChEBI" id="CHEBI:57834"/>
    </ligand>
</feature>
<feature type="binding site" evidence="5">
    <location>
        <begin position="146"/>
        <end position="147"/>
    </location>
    <ligand>
        <name>S-methyl-5'-thioadenosine</name>
        <dbReference type="ChEBI" id="CHEBI:17509"/>
    </ligand>
</feature>
<dbReference type="CDD" id="cd02440">
    <property type="entry name" value="AdoMet_MTases"/>
    <property type="match status" value="1"/>
</dbReference>
<name>A0ABW1ATN4_9RHOO</name>
<comment type="catalytic activity">
    <reaction evidence="5">
        <text>S-adenosyl 3-(methylsulfanyl)propylamine + putrescine = S-methyl-5'-thioadenosine + spermidine + H(+)</text>
        <dbReference type="Rhea" id="RHEA:12721"/>
        <dbReference type="ChEBI" id="CHEBI:15378"/>
        <dbReference type="ChEBI" id="CHEBI:17509"/>
        <dbReference type="ChEBI" id="CHEBI:57443"/>
        <dbReference type="ChEBI" id="CHEBI:57834"/>
        <dbReference type="ChEBI" id="CHEBI:326268"/>
        <dbReference type="EC" id="2.5.1.16"/>
    </reaction>
</comment>
<dbReference type="Proteomes" id="UP001595974">
    <property type="component" value="Unassembled WGS sequence"/>
</dbReference>
<evidence type="ECO:0000256" key="2">
    <source>
        <dbReference type="ARBA" id="ARBA00022679"/>
    </source>
</evidence>
<dbReference type="PANTHER" id="PTHR43317">
    <property type="entry name" value="THERMOSPERMINE SYNTHASE ACAULIS5"/>
    <property type="match status" value="1"/>
</dbReference>
<comment type="caution">
    <text evidence="5">Lacks conserved residue(s) required for the propagation of feature annotation.</text>
</comment>